<accession>A0A840NQQ8</accession>
<evidence type="ECO:0000313" key="2">
    <source>
        <dbReference type="Proteomes" id="UP000580474"/>
    </source>
</evidence>
<organism evidence="1 2">
    <name type="scientific">Saccharopolyspora gloriosae</name>
    <dbReference type="NCBI Taxonomy" id="455344"/>
    <lineage>
        <taxon>Bacteria</taxon>
        <taxon>Bacillati</taxon>
        <taxon>Actinomycetota</taxon>
        <taxon>Actinomycetes</taxon>
        <taxon>Pseudonocardiales</taxon>
        <taxon>Pseudonocardiaceae</taxon>
        <taxon>Saccharopolyspora</taxon>
    </lineage>
</organism>
<protein>
    <submittedName>
        <fullName evidence="1">Uncharacterized protein</fullName>
    </submittedName>
</protein>
<dbReference type="RefSeq" id="WP_343071560.1">
    <property type="nucleotide sequence ID" value="NZ_JACHIV010000001.1"/>
</dbReference>
<dbReference type="AlphaFoldDB" id="A0A840NQQ8"/>
<proteinExistence type="predicted"/>
<reference evidence="1 2" key="1">
    <citation type="submission" date="2020-08" db="EMBL/GenBank/DDBJ databases">
        <title>Sequencing the genomes of 1000 actinobacteria strains.</title>
        <authorList>
            <person name="Klenk H.-P."/>
        </authorList>
    </citation>
    <scope>NUCLEOTIDE SEQUENCE [LARGE SCALE GENOMIC DNA]</scope>
    <source>
        <strain evidence="1 2">DSM 45582</strain>
    </source>
</reference>
<evidence type="ECO:0000313" key="1">
    <source>
        <dbReference type="EMBL" id="MBB5071599.1"/>
    </source>
</evidence>
<sequence length="312" mass="32147">MGAPSFAVAAGGGGIVSGGGGPDPDEIRLKHERARVAATPLKFGAESYESVRTAAADAAGSADCSVSADAATYLTLATTWPEVAGSGEAPSPMTLSRYDDQTALADPEQRGDGLFFNPGIGIWQLDSAGLGADETAATAIDSAAAASKVAPYLVGKYCDSVGSGASSSSARATAWKAWHACDEGACEDVYQRLTEEGVTKDSTVSRYGGAQPRQCTYEGASYDCLYVDPDAVEGEDAWTSPDFGPAPVPDPFYVFTYTSGGTDYEVRYWLDADSGAGTDVSASRELGVDARTALHWAADSGLCDTTATRGDC</sequence>
<dbReference type="Proteomes" id="UP000580474">
    <property type="component" value="Unassembled WGS sequence"/>
</dbReference>
<gene>
    <name evidence="1" type="ORF">BJ969_004687</name>
</gene>
<comment type="caution">
    <text evidence="1">The sequence shown here is derived from an EMBL/GenBank/DDBJ whole genome shotgun (WGS) entry which is preliminary data.</text>
</comment>
<keyword evidence="2" id="KW-1185">Reference proteome</keyword>
<dbReference type="EMBL" id="JACHIV010000001">
    <property type="protein sequence ID" value="MBB5071599.1"/>
    <property type="molecule type" value="Genomic_DNA"/>
</dbReference>
<name>A0A840NQQ8_9PSEU</name>